<evidence type="ECO:0000256" key="1">
    <source>
        <dbReference type="ARBA" id="ARBA00004196"/>
    </source>
</evidence>
<accession>W4HGX1</accession>
<comment type="caution">
    <text evidence="10">The sequence shown here is derived from an EMBL/GenBank/DDBJ whole genome shotgun (WGS) entry which is preliminary data.</text>
</comment>
<dbReference type="GO" id="GO:0046677">
    <property type="term" value="P:response to antibiotic"/>
    <property type="evidence" value="ECO:0007669"/>
    <property type="project" value="TreeGrafter"/>
</dbReference>
<feature type="compositionally biased region" description="Acidic residues" evidence="4">
    <location>
        <begin position="384"/>
        <end position="399"/>
    </location>
</feature>
<protein>
    <submittedName>
        <fullName evidence="10">RND family efflux transporter MFP subunit</fullName>
    </submittedName>
</protein>
<evidence type="ECO:0000256" key="4">
    <source>
        <dbReference type="SAM" id="MobiDB-lite"/>
    </source>
</evidence>
<dbReference type="FunFam" id="2.40.420.20:FF:000001">
    <property type="entry name" value="Efflux RND transporter periplasmic adaptor subunit"/>
    <property type="match status" value="1"/>
</dbReference>
<keyword evidence="11" id="KW-1185">Reference proteome</keyword>
<feature type="signal peptide" evidence="5">
    <location>
        <begin position="1"/>
        <end position="22"/>
    </location>
</feature>
<dbReference type="InterPro" id="IPR006143">
    <property type="entry name" value="RND_pump_MFP"/>
</dbReference>
<evidence type="ECO:0000259" key="7">
    <source>
        <dbReference type="Pfam" id="PF25917"/>
    </source>
</evidence>
<feature type="coiled-coil region" evidence="3">
    <location>
        <begin position="98"/>
        <end position="172"/>
    </location>
</feature>
<feature type="domain" description="Multidrug resistance protein MdtA-like barrel-sandwich hybrid" evidence="7">
    <location>
        <begin position="58"/>
        <end position="199"/>
    </location>
</feature>
<dbReference type="PATRIC" id="fig|1317118.6.peg.3487"/>
<dbReference type="InterPro" id="IPR058627">
    <property type="entry name" value="MdtA-like_C"/>
</dbReference>
<keyword evidence="3" id="KW-0175">Coiled coil</keyword>
<gene>
    <name evidence="10" type="ORF">ATO8_16935</name>
</gene>
<name>W4HGX1_9RHOB</name>
<feature type="domain" description="Multidrug resistance protein MdtA-like alpha-helical hairpin" evidence="6">
    <location>
        <begin position="98"/>
        <end position="166"/>
    </location>
</feature>
<dbReference type="InterPro" id="IPR058625">
    <property type="entry name" value="MdtA-like_BSH"/>
</dbReference>
<evidence type="ECO:0000313" key="11">
    <source>
        <dbReference type="Proteomes" id="UP000019063"/>
    </source>
</evidence>
<feature type="domain" description="Multidrug resistance protein MdtA-like C-terminal permuted SH3" evidence="9">
    <location>
        <begin position="297"/>
        <end position="357"/>
    </location>
</feature>
<reference evidence="10 11" key="1">
    <citation type="journal article" date="2014" name="Antonie Van Leeuwenhoek">
        <title>Roseivivax atlanticus sp. nov., isolated from surface seawater of the Atlantic Ocean.</title>
        <authorList>
            <person name="Li G."/>
            <person name="Lai Q."/>
            <person name="Liu X."/>
            <person name="Sun F."/>
            <person name="Shao Z."/>
        </authorList>
    </citation>
    <scope>NUCLEOTIDE SEQUENCE [LARGE SCALE GENOMIC DNA]</scope>
    <source>
        <strain evidence="10 11">22II-s10s</strain>
    </source>
</reference>
<dbReference type="Proteomes" id="UP000019063">
    <property type="component" value="Unassembled WGS sequence"/>
</dbReference>
<evidence type="ECO:0000256" key="3">
    <source>
        <dbReference type="SAM" id="Coils"/>
    </source>
</evidence>
<evidence type="ECO:0000259" key="8">
    <source>
        <dbReference type="Pfam" id="PF25944"/>
    </source>
</evidence>
<dbReference type="SUPFAM" id="SSF111369">
    <property type="entry name" value="HlyD-like secretion proteins"/>
    <property type="match status" value="1"/>
</dbReference>
<dbReference type="GO" id="GO:0005886">
    <property type="term" value="C:plasma membrane"/>
    <property type="evidence" value="ECO:0007669"/>
    <property type="project" value="TreeGrafter"/>
</dbReference>
<dbReference type="Gene3D" id="2.40.50.100">
    <property type="match status" value="1"/>
</dbReference>
<dbReference type="STRING" id="1379903.ATO8_16935"/>
<keyword evidence="5" id="KW-0732">Signal</keyword>
<proteinExistence type="inferred from homology"/>
<evidence type="ECO:0000256" key="2">
    <source>
        <dbReference type="ARBA" id="ARBA00009477"/>
    </source>
</evidence>
<evidence type="ECO:0000259" key="6">
    <source>
        <dbReference type="Pfam" id="PF25876"/>
    </source>
</evidence>
<feature type="chain" id="PRO_5004843239" evidence="5">
    <location>
        <begin position="23"/>
        <end position="399"/>
    </location>
</feature>
<dbReference type="InterPro" id="IPR058626">
    <property type="entry name" value="MdtA-like_b-barrel"/>
</dbReference>
<dbReference type="Gene3D" id="2.40.30.170">
    <property type="match status" value="1"/>
</dbReference>
<evidence type="ECO:0000256" key="5">
    <source>
        <dbReference type="SAM" id="SignalP"/>
    </source>
</evidence>
<comment type="subcellular location">
    <subcellularLocation>
        <location evidence="1">Cell envelope</location>
    </subcellularLocation>
</comment>
<dbReference type="GO" id="GO:0022857">
    <property type="term" value="F:transmembrane transporter activity"/>
    <property type="evidence" value="ECO:0007669"/>
    <property type="project" value="InterPro"/>
</dbReference>
<dbReference type="Gene3D" id="2.40.420.20">
    <property type="match status" value="1"/>
</dbReference>
<dbReference type="Pfam" id="PF25876">
    <property type="entry name" value="HH_MFP_RND"/>
    <property type="match status" value="1"/>
</dbReference>
<comment type="similarity">
    <text evidence="2">Belongs to the membrane fusion protein (MFP) (TC 8.A.1) family.</text>
</comment>
<feature type="domain" description="Multidrug resistance protein MdtA-like beta-barrel" evidence="8">
    <location>
        <begin position="205"/>
        <end position="289"/>
    </location>
</feature>
<dbReference type="PANTHER" id="PTHR30158:SF3">
    <property type="entry name" value="MULTIDRUG EFFLUX PUMP SUBUNIT ACRA-RELATED"/>
    <property type="match status" value="1"/>
</dbReference>
<dbReference type="Pfam" id="PF25917">
    <property type="entry name" value="BSH_RND"/>
    <property type="match status" value="1"/>
</dbReference>
<dbReference type="RefSeq" id="WP_081749837.1">
    <property type="nucleotide sequence ID" value="NZ_AQQW01000012.1"/>
</dbReference>
<dbReference type="AlphaFoldDB" id="W4HGX1"/>
<feature type="region of interest" description="Disordered" evidence="4">
    <location>
        <begin position="359"/>
        <end position="399"/>
    </location>
</feature>
<dbReference type="GO" id="GO:0030313">
    <property type="term" value="C:cell envelope"/>
    <property type="evidence" value="ECO:0007669"/>
    <property type="project" value="UniProtKB-SubCell"/>
</dbReference>
<dbReference type="NCBIfam" id="TIGR01730">
    <property type="entry name" value="RND_mfp"/>
    <property type="match status" value="1"/>
</dbReference>
<dbReference type="Pfam" id="PF25967">
    <property type="entry name" value="RND-MFP_C"/>
    <property type="match status" value="1"/>
</dbReference>
<dbReference type="eggNOG" id="COG0845">
    <property type="taxonomic scope" value="Bacteria"/>
</dbReference>
<organism evidence="10 11">
    <name type="scientific">Roseivivax marinus</name>
    <dbReference type="NCBI Taxonomy" id="1379903"/>
    <lineage>
        <taxon>Bacteria</taxon>
        <taxon>Pseudomonadati</taxon>
        <taxon>Pseudomonadota</taxon>
        <taxon>Alphaproteobacteria</taxon>
        <taxon>Rhodobacterales</taxon>
        <taxon>Roseobacteraceae</taxon>
        <taxon>Roseivivax</taxon>
    </lineage>
</organism>
<sequence>MKYITSTLAVLVLLVGAGVARAQEQGTQPPPTVEVVSVSEQTVTLTSILPGRVAALEEAEVRPQVGGIILERRFAEGGRVEAGQVLYTIDPASYEASLAEARASVAQAEAQLAAAEKEATRLQELQSRNVASQQTLDDAVATRDAARASLQLAEARQQQAQIELERTEVEARLSGEIGFSQTSPGALVAVGQAEPLATIRNIDSVYVDVTQSAADLLRWRRGEGLSQLGNAERDVSLILADGEAYDETGTLTAAEPYVDPQTGVVALRIEFDNPEKLLLPGMYVQVGMPTGAAEGVFLVPQEGVTRDRRGNPQAMVVNAEDTIEVRPLDIIQNQGANWVVRDGLSDGERVVVAGFQRISEGASVTPQPRDAEGGDAAGGTGEAPAEEQAAEAPQDDTAD</sequence>
<dbReference type="Gene3D" id="1.10.287.470">
    <property type="entry name" value="Helix hairpin bin"/>
    <property type="match status" value="1"/>
</dbReference>
<evidence type="ECO:0000313" key="10">
    <source>
        <dbReference type="EMBL" id="ETW11376.1"/>
    </source>
</evidence>
<dbReference type="InterPro" id="IPR058624">
    <property type="entry name" value="MdtA-like_HH"/>
</dbReference>
<dbReference type="EMBL" id="AQQW01000012">
    <property type="protein sequence ID" value="ETW11376.1"/>
    <property type="molecule type" value="Genomic_DNA"/>
</dbReference>
<evidence type="ECO:0000259" key="9">
    <source>
        <dbReference type="Pfam" id="PF25967"/>
    </source>
</evidence>
<dbReference type="PANTHER" id="PTHR30158">
    <property type="entry name" value="ACRA/E-RELATED COMPONENT OF DRUG EFFLUX TRANSPORTER"/>
    <property type="match status" value="1"/>
</dbReference>
<dbReference type="Pfam" id="PF25944">
    <property type="entry name" value="Beta-barrel_RND"/>
    <property type="match status" value="1"/>
</dbReference>